<reference evidence="1" key="1">
    <citation type="submission" date="2021-04" db="EMBL/GenBank/DDBJ databases">
        <authorList>
            <person name="Tunstrom K."/>
        </authorList>
    </citation>
    <scope>NUCLEOTIDE SEQUENCE</scope>
</reference>
<comment type="caution">
    <text evidence="1">The sequence shown here is derived from an EMBL/GenBank/DDBJ whole genome shotgun (WGS) entry which is preliminary data.</text>
</comment>
<organism evidence="1 2">
    <name type="scientific">Parnassius apollo</name>
    <name type="common">Apollo butterfly</name>
    <name type="synonym">Papilio apollo</name>
    <dbReference type="NCBI Taxonomy" id="110799"/>
    <lineage>
        <taxon>Eukaryota</taxon>
        <taxon>Metazoa</taxon>
        <taxon>Ecdysozoa</taxon>
        <taxon>Arthropoda</taxon>
        <taxon>Hexapoda</taxon>
        <taxon>Insecta</taxon>
        <taxon>Pterygota</taxon>
        <taxon>Neoptera</taxon>
        <taxon>Endopterygota</taxon>
        <taxon>Lepidoptera</taxon>
        <taxon>Glossata</taxon>
        <taxon>Ditrysia</taxon>
        <taxon>Papilionoidea</taxon>
        <taxon>Papilionidae</taxon>
        <taxon>Parnassiinae</taxon>
        <taxon>Parnassini</taxon>
        <taxon>Parnassius</taxon>
        <taxon>Parnassius</taxon>
    </lineage>
</organism>
<sequence>MLHEADIAAVRRALEKSGAPFENSLLPLDSIDFGEKFNDLLAKKTQAKEVKQRCSAFLVRLVRDLSTVKPNIKDFPWQLGDPNIDREAVITQWRVLSTMRIEEIIGTAASPNDIVNVWIQVLKMKNAGGSLMFKELAEFSIRCLSLPLSNAVVERIFSVMGTIKTKLRNRMQLHMLIGILRICTHMNVRGLCCNNFQPSNHMVSLHAGRKMYVSGGSCASTSTSTTTEDGESLGDVLLLLAEDESE</sequence>
<proteinExistence type="predicted"/>
<protein>
    <submittedName>
        <fullName evidence="1">(apollo) hypothetical protein</fullName>
    </submittedName>
</protein>
<evidence type="ECO:0000313" key="2">
    <source>
        <dbReference type="Proteomes" id="UP000691718"/>
    </source>
</evidence>
<dbReference type="EMBL" id="CAJQZP010001641">
    <property type="protein sequence ID" value="CAG5057849.1"/>
    <property type="molecule type" value="Genomic_DNA"/>
</dbReference>
<dbReference type="OrthoDB" id="10023262at2759"/>
<name>A0A8S3YDE3_PARAO</name>
<keyword evidence="2" id="KW-1185">Reference proteome</keyword>
<evidence type="ECO:0000313" key="1">
    <source>
        <dbReference type="EMBL" id="CAG5057849.1"/>
    </source>
</evidence>
<accession>A0A8S3YDE3</accession>
<dbReference type="Proteomes" id="UP000691718">
    <property type="component" value="Unassembled WGS sequence"/>
</dbReference>
<dbReference type="AlphaFoldDB" id="A0A8S3YDE3"/>
<gene>
    <name evidence="1" type="ORF">PAPOLLO_LOCUS27359</name>
</gene>